<organism evidence="1 2">
    <name type="scientific">Parahaliea aestuarii</name>
    <dbReference type="NCBI Taxonomy" id="1852021"/>
    <lineage>
        <taxon>Bacteria</taxon>
        <taxon>Pseudomonadati</taxon>
        <taxon>Pseudomonadota</taxon>
        <taxon>Gammaproteobacteria</taxon>
        <taxon>Cellvibrionales</taxon>
        <taxon>Halieaceae</taxon>
        <taxon>Parahaliea</taxon>
    </lineage>
</organism>
<dbReference type="SUPFAM" id="SSF53254">
    <property type="entry name" value="Phosphoglycerate mutase-like"/>
    <property type="match status" value="1"/>
</dbReference>
<comment type="caution">
    <text evidence="1">The sequence shown here is derived from an EMBL/GenBank/DDBJ whole genome shotgun (WGS) entry which is preliminary data.</text>
</comment>
<dbReference type="RefSeq" id="WP_148065847.1">
    <property type="nucleotide sequence ID" value="NZ_VRYZ01000010.1"/>
</dbReference>
<dbReference type="SMART" id="SM00855">
    <property type="entry name" value="PGAM"/>
    <property type="match status" value="1"/>
</dbReference>
<dbReference type="InterPro" id="IPR013078">
    <property type="entry name" value="His_Pase_superF_clade-1"/>
</dbReference>
<gene>
    <name evidence="1" type="ORF">FVW59_18385</name>
</gene>
<dbReference type="PANTHER" id="PTHR47623">
    <property type="entry name" value="OS09G0287300 PROTEIN"/>
    <property type="match status" value="1"/>
</dbReference>
<keyword evidence="2" id="KW-1185">Reference proteome</keyword>
<evidence type="ECO:0000313" key="1">
    <source>
        <dbReference type="EMBL" id="TXS89095.1"/>
    </source>
</evidence>
<proteinExistence type="predicted"/>
<dbReference type="Proteomes" id="UP000321933">
    <property type="component" value="Unassembled WGS sequence"/>
</dbReference>
<dbReference type="CDD" id="cd07067">
    <property type="entry name" value="HP_PGM_like"/>
    <property type="match status" value="1"/>
</dbReference>
<evidence type="ECO:0000313" key="2">
    <source>
        <dbReference type="Proteomes" id="UP000321933"/>
    </source>
</evidence>
<name>A0A5C8ZLQ1_9GAMM</name>
<sequence length="165" mass="18264">MKTLHLLRHAKSSWSNSKLQDWERPLNRRGQRDAPRMGAALAGSVCAQPVYCSPALRARLTLEGLCTGWPALAGQSHQICESLYTFNHLDLLEWLLAVPAEQEALFLIGHNPAFTDLVNELAGEPVLDNLPTAGYLRLTLPVEDWSELTRAPAVVEAQLFPRTLG</sequence>
<dbReference type="PANTHER" id="PTHR47623:SF1">
    <property type="entry name" value="OS09G0287300 PROTEIN"/>
    <property type="match status" value="1"/>
</dbReference>
<dbReference type="OrthoDB" id="9810154at2"/>
<dbReference type="Pfam" id="PF00300">
    <property type="entry name" value="His_Phos_1"/>
    <property type="match status" value="1"/>
</dbReference>
<protein>
    <submittedName>
        <fullName evidence="1">Phosphoglycerate mutase</fullName>
    </submittedName>
</protein>
<dbReference type="EMBL" id="VRYZ01000010">
    <property type="protein sequence ID" value="TXS89095.1"/>
    <property type="molecule type" value="Genomic_DNA"/>
</dbReference>
<reference evidence="1 2" key="1">
    <citation type="submission" date="2019-08" db="EMBL/GenBank/DDBJ databases">
        <title>Parahaliea maris sp. nov., isolated from the surface seawater.</title>
        <authorList>
            <person name="Liu Y."/>
        </authorList>
    </citation>
    <scope>NUCLEOTIDE SEQUENCE [LARGE SCALE GENOMIC DNA]</scope>
    <source>
        <strain evidence="1 2">S2-26</strain>
    </source>
</reference>
<dbReference type="AlphaFoldDB" id="A0A5C8ZLQ1"/>
<dbReference type="Gene3D" id="3.40.50.1240">
    <property type="entry name" value="Phosphoglycerate mutase-like"/>
    <property type="match status" value="1"/>
</dbReference>
<dbReference type="InterPro" id="IPR029033">
    <property type="entry name" value="His_PPase_superfam"/>
</dbReference>
<accession>A0A5C8ZLQ1</accession>